<gene>
    <name evidence="1" type="ORF">ACH5RR_039604</name>
</gene>
<evidence type="ECO:0000313" key="2">
    <source>
        <dbReference type="Proteomes" id="UP001630127"/>
    </source>
</evidence>
<reference evidence="1 2" key="1">
    <citation type="submission" date="2024-11" db="EMBL/GenBank/DDBJ databases">
        <title>A near-complete genome assembly of Cinchona calisaya.</title>
        <authorList>
            <person name="Lian D.C."/>
            <person name="Zhao X.W."/>
            <person name="Wei L."/>
        </authorList>
    </citation>
    <scope>NUCLEOTIDE SEQUENCE [LARGE SCALE GENOMIC DNA]</scope>
    <source>
        <tissue evidence="1">Nenye</tissue>
    </source>
</reference>
<dbReference type="EMBL" id="JBJUIK010000016">
    <property type="protein sequence ID" value="KAL3500511.1"/>
    <property type="molecule type" value="Genomic_DNA"/>
</dbReference>
<proteinExistence type="predicted"/>
<protein>
    <submittedName>
        <fullName evidence="1">Uncharacterized protein</fullName>
    </submittedName>
</protein>
<evidence type="ECO:0000313" key="1">
    <source>
        <dbReference type="EMBL" id="KAL3500511.1"/>
    </source>
</evidence>
<accession>A0ABD2XYR6</accession>
<dbReference type="AlphaFoldDB" id="A0ABD2XYR6"/>
<keyword evidence="2" id="KW-1185">Reference proteome</keyword>
<sequence length="102" mass="11215">MNENMFEQNIMQKAKDLEMEVRLRRGGGPRRVWEGRVDLVGDGRDRRRWDWKGVAILVEFGKGNGVANLAGDRKDGGGDGLGWGSGARRVGRGSVGGRFGWG</sequence>
<name>A0ABD2XYR6_9GENT</name>
<organism evidence="1 2">
    <name type="scientific">Cinchona calisaya</name>
    <dbReference type="NCBI Taxonomy" id="153742"/>
    <lineage>
        <taxon>Eukaryota</taxon>
        <taxon>Viridiplantae</taxon>
        <taxon>Streptophyta</taxon>
        <taxon>Embryophyta</taxon>
        <taxon>Tracheophyta</taxon>
        <taxon>Spermatophyta</taxon>
        <taxon>Magnoliopsida</taxon>
        <taxon>eudicotyledons</taxon>
        <taxon>Gunneridae</taxon>
        <taxon>Pentapetalae</taxon>
        <taxon>asterids</taxon>
        <taxon>lamiids</taxon>
        <taxon>Gentianales</taxon>
        <taxon>Rubiaceae</taxon>
        <taxon>Cinchonoideae</taxon>
        <taxon>Cinchoneae</taxon>
        <taxon>Cinchona</taxon>
    </lineage>
</organism>
<dbReference type="Proteomes" id="UP001630127">
    <property type="component" value="Unassembled WGS sequence"/>
</dbReference>
<comment type="caution">
    <text evidence="1">The sequence shown here is derived from an EMBL/GenBank/DDBJ whole genome shotgun (WGS) entry which is preliminary data.</text>
</comment>